<proteinExistence type="predicted"/>
<name>A0A6G4AMP0_9ACTN</name>
<accession>A0A6G4AMP0</accession>
<feature type="region of interest" description="Disordered" evidence="1">
    <location>
        <begin position="213"/>
        <end position="250"/>
    </location>
</feature>
<sequence length="287" mass="31025">MSVYDHKPTWAGAHYDPGPADGEVTRLDLYATPERDGPVIASAAPAVRLRAGVYRFDLPTAAPGRYWGTVTFTPSSAAQPVTDTSVRLDLPTGQGLVGSPEAVADALSVPLPLTSAQRTTYEEEIRNAQADVASYLNRSLVPTATTVRGVTPYWTDALDDLDAWPLRLDDIAEVVTYRANPDGTYDVDLLIGLNGAREETVVRYVVAHAAESIRQRPDQSTGPGRRVSSVSAEGQSVSYDSAPTTGQAGALPALNSLNRLRRLVFQPLSRPPRAPWPYSSGPTRRWR</sequence>
<dbReference type="Proteomes" id="UP000476310">
    <property type="component" value="Unassembled WGS sequence"/>
</dbReference>
<gene>
    <name evidence="2" type="ORF">G4H13_26200</name>
</gene>
<evidence type="ECO:0000313" key="2">
    <source>
        <dbReference type="EMBL" id="NEW73757.1"/>
    </source>
</evidence>
<dbReference type="RefSeq" id="WP_164431001.1">
    <property type="nucleotide sequence ID" value="NZ_JAAIKT010000035.1"/>
</dbReference>
<comment type="caution">
    <text evidence="2">The sequence shown here is derived from an EMBL/GenBank/DDBJ whole genome shotgun (WGS) entry which is preliminary data.</text>
</comment>
<keyword evidence="3" id="KW-1185">Reference proteome</keyword>
<protein>
    <submittedName>
        <fullName evidence="2">Uncharacterized protein</fullName>
    </submittedName>
</protein>
<dbReference type="AlphaFoldDB" id="A0A6G4AMP0"/>
<evidence type="ECO:0000256" key="1">
    <source>
        <dbReference type="SAM" id="MobiDB-lite"/>
    </source>
</evidence>
<dbReference type="EMBL" id="JAAIKT010000035">
    <property type="protein sequence ID" value="NEW73757.1"/>
    <property type="molecule type" value="Genomic_DNA"/>
</dbReference>
<evidence type="ECO:0000313" key="3">
    <source>
        <dbReference type="Proteomes" id="UP000476310"/>
    </source>
</evidence>
<organism evidence="2 3">
    <name type="scientific">Streptomyces rhizosphaericus</name>
    <dbReference type="NCBI Taxonomy" id="114699"/>
    <lineage>
        <taxon>Bacteria</taxon>
        <taxon>Bacillati</taxon>
        <taxon>Actinomycetota</taxon>
        <taxon>Actinomycetes</taxon>
        <taxon>Kitasatosporales</taxon>
        <taxon>Streptomycetaceae</taxon>
        <taxon>Streptomyces</taxon>
        <taxon>Streptomyces violaceusniger group</taxon>
    </lineage>
</organism>
<reference evidence="2" key="1">
    <citation type="submission" date="2020-02" db="EMBL/GenBank/DDBJ databases">
        <title>A new Streptomyces sp. for controlling soil-borne diseases.</title>
        <authorList>
            <person name="Li X."/>
            <person name="Tian Y."/>
            <person name="Gao K."/>
        </authorList>
    </citation>
    <scope>NUCLEOTIDE SEQUENCE [LARGE SCALE GENOMIC DNA]</scope>
    <source>
        <strain evidence="2">0250</strain>
    </source>
</reference>
<feature type="compositionally biased region" description="Polar residues" evidence="1">
    <location>
        <begin position="218"/>
        <end position="247"/>
    </location>
</feature>